<evidence type="ECO:0000259" key="8">
    <source>
        <dbReference type="Pfam" id="PF11762"/>
    </source>
</evidence>
<feature type="domain" description="L-arabinose isomerase C-terminal" evidence="8">
    <location>
        <begin position="328"/>
        <end position="471"/>
    </location>
</feature>
<dbReference type="GO" id="GO:0019569">
    <property type="term" value="P:L-arabinose catabolic process to D-xylulose 5-phosphate"/>
    <property type="evidence" value="ECO:0007669"/>
    <property type="project" value="UniProtKB-UniRule"/>
</dbReference>
<proteinExistence type="inferred from homology"/>
<dbReference type="PANTHER" id="PTHR38464:SF1">
    <property type="entry name" value="L-ARABINOSE ISOMERASE"/>
    <property type="match status" value="1"/>
</dbReference>
<evidence type="ECO:0000259" key="7">
    <source>
        <dbReference type="Pfam" id="PF02610"/>
    </source>
</evidence>
<dbReference type="InterPro" id="IPR055389">
    <property type="entry name" value="AraA_N"/>
</dbReference>
<dbReference type="InterPro" id="IPR004216">
    <property type="entry name" value="Fuc/Ara_isomerase_C"/>
</dbReference>
<dbReference type="GO" id="GO:0008733">
    <property type="term" value="F:L-arabinose isomerase activity"/>
    <property type="evidence" value="ECO:0007669"/>
    <property type="project" value="UniProtKB-UniRule"/>
</dbReference>
<keyword evidence="4 6" id="KW-0413">Isomerase</keyword>
<keyword evidence="5 6" id="KW-0119">Carbohydrate metabolism</keyword>
<dbReference type="RefSeq" id="WP_188223085.1">
    <property type="nucleotide sequence ID" value="NZ_JACVXD010000002.1"/>
</dbReference>
<feature type="binding site" evidence="6">
    <location>
        <position position="306"/>
    </location>
    <ligand>
        <name>Mn(2+)</name>
        <dbReference type="ChEBI" id="CHEBI:29035"/>
    </ligand>
</feature>
<comment type="caution">
    <text evidence="10">The sequence shown here is derived from an EMBL/GenBank/DDBJ whole genome shotgun (WGS) entry which is preliminary data.</text>
</comment>
<organism evidence="10 11">
    <name type="scientific">Aestuariibaculum marinum</name>
    <dbReference type="NCBI Taxonomy" id="2683592"/>
    <lineage>
        <taxon>Bacteria</taxon>
        <taxon>Pseudomonadati</taxon>
        <taxon>Bacteroidota</taxon>
        <taxon>Flavobacteriia</taxon>
        <taxon>Flavobacteriales</taxon>
        <taxon>Flavobacteriaceae</taxon>
    </lineage>
</organism>
<feature type="binding site" evidence="6">
    <location>
        <position position="350"/>
    </location>
    <ligand>
        <name>Mn(2+)</name>
        <dbReference type="ChEBI" id="CHEBI:29035"/>
    </ligand>
</feature>
<dbReference type="PANTHER" id="PTHR38464">
    <property type="entry name" value="L-ARABINOSE ISOMERASE"/>
    <property type="match status" value="1"/>
</dbReference>
<feature type="binding site" evidence="6">
    <location>
        <position position="333"/>
    </location>
    <ligand>
        <name>Mn(2+)</name>
        <dbReference type="ChEBI" id="CHEBI:29035"/>
    </ligand>
</feature>
<evidence type="ECO:0000313" key="10">
    <source>
        <dbReference type="EMBL" id="MBD0823801.1"/>
    </source>
</evidence>
<evidence type="ECO:0000256" key="5">
    <source>
        <dbReference type="ARBA" id="ARBA00023277"/>
    </source>
</evidence>
<dbReference type="Gene3D" id="3.40.50.10940">
    <property type="match status" value="1"/>
</dbReference>
<evidence type="ECO:0000313" key="11">
    <source>
        <dbReference type="Proteomes" id="UP000621516"/>
    </source>
</evidence>
<comment type="similarity">
    <text evidence="6">Belongs to the arabinose isomerase family.</text>
</comment>
<feature type="binding site" evidence="6">
    <location>
        <position position="449"/>
    </location>
    <ligand>
        <name>Mn(2+)</name>
        <dbReference type="ChEBI" id="CHEBI:29035"/>
    </ligand>
</feature>
<evidence type="ECO:0000256" key="1">
    <source>
        <dbReference type="ARBA" id="ARBA00022723"/>
    </source>
</evidence>
<comment type="catalytic activity">
    <reaction evidence="6">
        <text>beta-L-arabinopyranose = L-ribulose</text>
        <dbReference type="Rhea" id="RHEA:14821"/>
        <dbReference type="ChEBI" id="CHEBI:16880"/>
        <dbReference type="ChEBI" id="CHEBI:40886"/>
        <dbReference type="EC" id="5.3.1.4"/>
    </reaction>
</comment>
<dbReference type="NCBIfam" id="NF002795">
    <property type="entry name" value="PRK02929.1"/>
    <property type="match status" value="1"/>
</dbReference>
<comment type="cofactor">
    <cofactor evidence="6">
        <name>Mn(2+)</name>
        <dbReference type="ChEBI" id="CHEBI:29035"/>
    </cofactor>
    <text evidence="6">Binds 1 Mn(2+) ion per subunit.</text>
</comment>
<evidence type="ECO:0000256" key="6">
    <source>
        <dbReference type="HAMAP-Rule" id="MF_00519"/>
    </source>
</evidence>
<keyword evidence="2 6" id="KW-0054">Arabinose catabolism</keyword>
<dbReference type="Proteomes" id="UP000621516">
    <property type="component" value="Unassembled WGS sequence"/>
</dbReference>
<dbReference type="EC" id="5.3.1.4" evidence="6"/>
<dbReference type="InterPro" id="IPR009015">
    <property type="entry name" value="Fucose_isomerase_N/cen_sf"/>
</dbReference>
<dbReference type="InterPro" id="IPR038583">
    <property type="entry name" value="AraA_N_sf"/>
</dbReference>
<sequence length="501" mass="55862">MINFKQGEVWFVTGSQHLYGPETLKQVAEHSKEIANAYTESSVIPVNVVFKPTVKTADEIHAICKAANNDDNCIGIITWMHTFSPAKMWIAGLTALQKPFLHLHTQFNRDIPWGTIDMDFMNLNQSAHGGREFGFLVSRLRKNRKVVVGHWKNEKVIKQVADWCRVANAVADSRRMKVARFGDNMRQVAVTDGNKVSAQIKFGYEVNGYGIGDLVDFVDQITDAQVDRLVQEYDDTYVMAQKIKADGSMRQSLRDAAKIELGMRAFLENGGYSAFTDTFEDLHGMKQLPGIATQRLMASGYGFGGEGDWKTSALVRTMKVMGAGLEGGNSFMEDYTYHFDPENSTCLGSHMLEICPTIAKGHVSCEIHPLGIGGKEDPVRLVFNSGAGKALNASVVDMGNRFRMLVNKVEAVEIENDMPHLPVARVLWDAKPDLQTAAAAWIHAGGAHHTCYSQNISAESLEDYADIMDIEFLLIDEKTDLYRFKQELRWNDAAYAINKGF</sequence>
<protein>
    <recommendedName>
        <fullName evidence="6">L-arabinose isomerase</fullName>
        <ecNumber evidence="6">5.3.1.4</ecNumber>
    </recommendedName>
</protein>
<dbReference type="SUPFAM" id="SSF53743">
    <property type="entry name" value="FucI/AraA N-terminal and middle domains"/>
    <property type="match status" value="1"/>
</dbReference>
<dbReference type="InterPro" id="IPR024664">
    <property type="entry name" value="Ara_Isoase_C"/>
</dbReference>
<dbReference type="InterPro" id="IPR055390">
    <property type="entry name" value="AraA_central"/>
</dbReference>
<dbReference type="HAMAP" id="MF_00519">
    <property type="entry name" value="Arabinose_Isome"/>
    <property type="match status" value="1"/>
</dbReference>
<dbReference type="Pfam" id="PF24856">
    <property type="entry name" value="AraA_central"/>
    <property type="match status" value="1"/>
</dbReference>
<comment type="function">
    <text evidence="6">Catalyzes the conversion of L-arabinose to L-ribulose.</text>
</comment>
<evidence type="ECO:0000256" key="4">
    <source>
        <dbReference type="ARBA" id="ARBA00023235"/>
    </source>
</evidence>
<dbReference type="UniPathway" id="UPA00145">
    <property type="reaction ID" value="UER00565"/>
</dbReference>
<reference evidence="10 11" key="1">
    <citation type="journal article" date="2018" name="J. Microbiol.">
        <title>Aestuariibaculum marinum sp. nov., a marine bacterium isolated from seawater in South Korea.</title>
        <authorList>
            <person name="Choi J."/>
            <person name="Lee D."/>
            <person name="Jang J.H."/>
            <person name="Cha S."/>
            <person name="Seo T."/>
        </authorList>
    </citation>
    <scope>NUCLEOTIDE SEQUENCE [LARGE SCALE GENOMIC DNA]</scope>
    <source>
        <strain evidence="10 11">IP7</strain>
    </source>
</reference>
<feature type="domain" description="L-arabinose isomerase central" evidence="9">
    <location>
        <begin position="177"/>
        <end position="324"/>
    </location>
</feature>
<dbReference type="GO" id="GO:0030145">
    <property type="term" value="F:manganese ion binding"/>
    <property type="evidence" value="ECO:0007669"/>
    <property type="project" value="UniProtKB-UniRule"/>
</dbReference>
<gene>
    <name evidence="6 10" type="primary">araA</name>
    <name evidence="10" type="ORF">ICJ85_07185</name>
</gene>
<keyword evidence="1 6" id="KW-0479">Metal-binding</keyword>
<dbReference type="Pfam" id="PF02610">
    <property type="entry name" value="AraA_N"/>
    <property type="match status" value="1"/>
</dbReference>
<comment type="pathway">
    <text evidence="6">Carbohydrate degradation; L-arabinose degradation via L-ribulose; D-xylulose 5-phosphate from L-arabinose (bacterial route): step 1/3.</text>
</comment>
<dbReference type="GO" id="GO:0005829">
    <property type="term" value="C:cytosol"/>
    <property type="evidence" value="ECO:0007669"/>
    <property type="project" value="TreeGrafter"/>
</dbReference>
<dbReference type="EMBL" id="JACVXD010000002">
    <property type="protein sequence ID" value="MBD0823801.1"/>
    <property type="molecule type" value="Genomic_DNA"/>
</dbReference>
<dbReference type="InterPro" id="IPR003762">
    <property type="entry name" value="Lara_isomerase"/>
</dbReference>
<feature type="domain" description="L-arabinose isomerase N-terminal" evidence="7">
    <location>
        <begin position="8"/>
        <end position="173"/>
    </location>
</feature>
<evidence type="ECO:0000256" key="3">
    <source>
        <dbReference type="ARBA" id="ARBA00023211"/>
    </source>
</evidence>
<dbReference type="SUPFAM" id="SSF50443">
    <property type="entry name" value="FucI/AraA C-terminal domain-like"/>
    <property type="match status" value="1"/>
</dbReference>
<dbReference type="CDD" id="cd03557">
    <property type="entry name" value="L-arabinose_isomerase"/>
    <property type="match status" value="1"/>
</dbReference>
<evidence type="ECO:0000259" key="9">
    <source>
        <dbReference type="Pfam" id="PF24856"/>
    </source>
</evidence>
<dbReference type="AlphaFoldDB" id="A0A8J6PX87"/>
<accession>A0A8J6PX87</accession>
<name>A0A8J6PX87_9FLAO</name>
<keyword evidence="11" id="KW-1185">Reference proteome</keyword>
<keyword evidence="3 6" id="KW-0464">Manganese</keyword>
<dbReference type="Pfam" id="PF11762">
    <property type="entry name" value="Arabinose_Iso_C"/>
    <property type="match status" value="1"/>
</dbReference>
<evidence type="ECO:0000256" key="2">
    <source>
        <dbReference type="ARBA" id="ARBA00022935"/>
    </source>
</evidence>
<dbReference type="PIRSF" id="PIRSF001478">
    <property type="entry name" value="L-ara_isomerase"/>
    <property type="match status" value="1"/>
</dbReference>